<dbReference type="InterPro" id="IPR000792">
    <property type="entry name" value="Tscrpt_reg_LuxR_C"/>
</dbReference>
<evidence type="ECO:0000256" key="4">
    <source>
        <dbReference type="ARBA" id="ARBA00023163"/>
    </source>
</evidence>
<organism evidence="8 9">
    <name type="scientific">Methylomonas albis</name>
    <dbReference type="NCBI Taxonomy" id="1854563"/>
    <lineage>
        <taxon>Bacteria</taxon>
        <taxon>Pseudomonadati</taxon>
        <taxon>Pseudomonadota</taxon>
        <taxon>Gammaproteobacteria</taxon>
        <taxon>Methylococcales</taxon>
        <taxon>Methylococcaceae</taxon>
        <taxon>Methylomonas</taxon>
    </lineage>
</organism>
<keyword evidence="1 5" id="KW-0597">Phosphoprotein</keyword>
<dbReference type="SUPFAM" id="SSF52172">
    <property type="entry name" value="CheY-like"/>
    <property type="match status" value="1"/>
</dbReference>
<dbReference type="CDD" id="cd17535">
    <property type="entry name" value="REC_NarL-like"/>
    <property type="match status" value="1"/>
</dbReference>
<dbReference type="InterPro" id="IPR058245">
    <property type="entry name" value="NreC/VraR/RcsB-like_REC"/>
</dbReference>
<dbReference type="InterPro" id="IPR016032">
    <property type="entry name" value="Sig_transdc_resp-reg_C-effctor"/>
</dbReference>
<dbReference type="SMART" id="SM00448">
    <property type="entry name" value="REC"/>
    <property type="match status" value="1"/>
</dbReference>
<feature type="modified residue" description="4-aspartylphosphate" evidence="5">
    <location>
        <position position="55"/>
    </location>
</feature>
<dbReference type="CDD" id="cd06170">
    <property type="entry name" value="LuxR_C_like"/>
    <property type="match status" value="1"/>
</dbReference>
<dbReference type="PROSITE" id="PS50043">
    <property type="entry name" value="HTH_LUXR_2"/>
    <property type="match status" value="1"/>
</dbReference>
<accession>A0ABR9D0B1</accession>
<sequence length="214" mass="23745">MNYSVLIVEDDPQFRTAFADAVASAADLRLAGVADDLPEGRRLLEYTKPDVLLVDIGLPSGSGIELIRWARHYLPNCDVMVITVFGDERHVLQCIEAGATGYLLKGASSLDIVEQIRALYQGGSPISPTIARQLLIKRFQLNNDGPLEEQCLSAQERTVLELSSKGYSYEEIAELMQLSSNTVGTYVKRIYLKLQVHSKSEAIYEARKLGLLRD</sequence>
<evidence type="ECO:0000256" key="2">
    <source>
        <dbReference type="ARBA" id="ARBA00023015"/>
    </source>
</evidence>
<dbReference type="Gene3D" id="3.40.50.2300">
    <property type="match status" value="1"/>
</dbReference>
<evidence type="ECO:0000256" key="3">
    <source>
        <dbReference type="ARBA" id="ARBA00023125"/>
    </source>
</evidence>
<evidence type="ECO:0000313" key="9">
    <source>
        <dbReference type="Proteomes" id="UP000652176"/>
    </source>
</evidence>
<dbReference type="Pfam" id="PF00072">
    <property type="entry name" value="Response_reg"/>
    <property type="match status" value="1"/>
</dbReference>
<keyword evidence="4" id="KW-0804">Transcription</keyword>
<dbReference type="PANTHER" id="PTHR43214">
    <property type="entry name" value="TWO-COMPONENT RESPONSE REGULATOR"/>
    <property type="match status" value="1"/>
</dbReference>
<dbReference type="InterPro" id="IPR011006">
    <property type="entry name" value="CheY-like_superfamily"/>
</dbReference>
<evidence type="ECO:0000313" key="8">
    <source>
        <dbReference type="EMBL" id="MBD9356570.1"/>
    </source>
</evidence>
<dbReference type="Proteomes" id="UP000652176">
    <property type="component" value="Unassembled WGS sequence"/>
</dbReference>
<keyword evidence="3" id="KW-0238">DNA-binding</keyword>
<name>A0ABR9D0B1_9GAMM</name>
<proteinExistence type="predicted"/>
<dbReference type="PRINTS" id="PR00038">
    <property type="entry name" value="HTHLUXR"/>
</dbReference>
<reference evidence="8 9" key="1">
    <citation type="submission" date="2020-09" db="EMBL/GenBank/DDBJ databases">
        <title>Methylomonas albis sp. nov. and Methylomonas fluvii sp. nov.: Two cold-adapted methanotrophs from the River Elbe and an amended description of Methylovulum psychrotolerans strain Eb1.</title>
        <authorList>
            <person name="Bussmann I.K."/>
            <person name="Klings K.-W."/>
            <person name="Warnstedt J."/>
            <person name="Hoppert M."/>
            <person name="Saborowski A."/>
            <person name="Horn F."/>
            <person name="Liebner S."/>
        </authorList>
    </citation>
    <scope>NUCLEOTIDE SEQUENCE [LARGE SCALE GENOMIC DNA]</scope>
    <source>
        <strain evidence="8 9">EbA</strain>
    </source>
</reference>
<gene>
    <name evidence="8" type="ORF">IE877_11835</name>
</gene>
<dbReference type="SMART" id="SM00421">
    <property type="entry name" value="HTH_LUXR"/>
    <property type="match status" value="1"/>
</dbReference>
<dbReference type="InterPro" id="IPR039420">
    <property type="entry name" value="WalR-like"/>
</dbReference>
<comment type="caution">
    <text evidence="8">The sequence shown here is derived from an EMBL/GenBank/DDBJ whole genome shotgun (WGS) entry which is preliminary data.</text>
</comment>
<dbReference type="EMBL" id="JACXSS010000001">
    <property type="protein sequence ID" value="MBD9356570.1"/>
    <property type="molecule type" value="Genomic_DNA"/>
</dbReference>
<dbReference type="InterPro" id="IPR001789">
    <property type="entry name" value="Sig_transdc_resp-reg_receiver"/>
</dbReference>
<evidence type="ECO:0000259" key="7">
    <source>
        <dbReference type="PROSITE" id="PS50110"/>
    </source>
</evidence>
<protein>
    <submittedName>
        <fullName evidence="8">Response regulator transcription factor</fullName>
    </submittedName>
</protein>
<feature type="domain" description="HTH luxR-type" evidence="6">
    <location>
        <begin position="145"/>
        <end position="210"/>
    </location>
</feature>
<evidence type="ECO:0000259" key="6">
    <source>
        <dbReference type="PROSITE" id="PS50043"/>
    </source>
</evidence>
<dbReference type="SUPFAM" id="SSF46894">
    <property type="entry name" value="C-terminal effector domain of the bipartite response regulators"/>
    <property type="match status" value="1"/>
</dbReference>
<dbReference type="PANTHER" id="PTHR43214:SF41">
    <property type="entry name" value="NITRATE_NITRITE RESPONSE REGULATOR PROTEIN NARP"/>
    <property type="match status" value="1"/>
</dbReference>
<evidence type="ECO:0000256" key="5">
    <source>
        <dbReference type="PROSITE-ProRule" id="PRU00169"/>
    </source>
</evidence>
<keyword evidence="9" id="KW-1185">Reference proteome</keyword>
<dbReference type="Pfam" id="PF00196">
    <property type="entry name" value="GerE"/>
    <property type="match status" value="1"/>
</dbReference>
<feature type="domain" description="Response regulatory" evidence="7">
    <location>
        <begin position="4"/>
        <end position="120"/>
    </location>
</feature>
<dbReference type="PROSITE" id="PS00622">
    <property type="entry name" value="HTH_LUXR_1"/>
    <property type="match status" value="1"/>
</dbReference>
<evidence type="ECO:0000256" key="1">
    <source>
        <dbReference type="ARBA" id="ARBA00022553"/>
    </source>
</evidence>
<keyword evidence="2" id="KW-0805">Transcription regulation</keyword>
<dbReference type="PROSITE" id="PS50110">
    <property type="entry name" value="RESPONSE_REGULATORY"/>
    <property type="match status" value="1"/>
</dbReference>
<dbReference type="RefSeq" id="WP_192374911.1">
    <property type="nucleotide sequence ID" value="NZ_CAJHIV010000001.1"/>
</dbReference>